<dbReference type="OrthoDB" id="1895216at2"/>
<dbReference type="KEGG" id="blau:DQQ01_11935"/>
<dbReference type="Proteomes" id="UP000250003">
    <property type="component" value="Chromosome"/>
</dbReference>
<dbReference type="InterPro" id="IPR011990">
    <property type="entry name" value="TPR-like_helical_dom_sf"/>
</dbReference>
<sequence length="258" mass="30438">MSGYILCQLKRAELPYYIENISTNIYSIEELCYYFYHNIYLLDETILNEHLCDWLRKELGLEKLYRRLYKILEENLGTSEFILAVFKEINYLTHSEFKELNQKLTLLNQQPQVLREKKKGDYLVENRMYVNAVKIYENALQKEDKEGLGEQFNGGIYHNMGCAYLHLFQLKEAAECFKKAYNLLHTKQVLKHYLTVCYMQNSEEFPKICREIGAEAGEQEEIAESLKESAKKAQKVSGEEAERLLEGFIQDYHRSTGF</sequence>
<accession>A0A2Z4UEV6</accession>
<evidence type="ECO:0000313" key="1">
    <source>
        <dbReference type="EMBL" id="AWY99496.1"/>
    </source>
</evidence>
<gene>
    <name evidence="1" type="ORF">DQQ01_11935</name>
</gene>
<dbReference type="SUPFAM" id="SSF48452">
    <property type="entry name" value="TPR-like"/>
    <property type="match status" value="1"/>
</dbReference>
<dbReference type="EMBL" id="CP030280">
    <property type="protein sequence ID" value="AWY99496.1"/>
    <property type="molecule type" value="Genomic_DNA"/>
</dbReference>
<evidence type="ECO:0000313" key="2">
    <source>
        <dbReference type="Proteomes" id="UP000250003"/>
    </source>
</evidence>
<organism evidence="1 2">
    <name type="scientific">Blautia argi</name>
    <dbReference type="NCBI Taxonomy" id="1912897"/>
    <lineage>
        <taxon>Bacteria</taxon>
        <taxon>Bacillati</taxon>
        <taxon>Bacillota</taxon>
        <taxon>Clostridia</taxon>
        <taxon>Lachnospirales</taxon>
        <taxon>Lachnospiraceae</taxon>
        <taxon>Blautia</taxon>
    </lineage>
</organism>
<proteinExistence type="predicted"/>
<dbReference type="AlphaFoldDB" id="A0A2Z4UEV6"/>
<keyword evidence="2" id="KW-1185">Reference proteome</keyword>
<dbReference type="RefSeq" id="WP_111920930.1">
    <property type="nucleotide sequence ID" value="NZ_CAUWHR010000008.1"/>
</dbReference>
<name>A0A2Z4UEV6_9FIRM</name>
<reference evidence="2" key="1">
    <citation type="submission" date="2018-06" db="EMBL/GenBank/DDBJ databases">
        <title>Description of Blautia argi sp. nov., a new anaerobic isolated from dog feces.</title>
        <authorList>
            <person name="Chang Y.-H."/>
            <person name="Paek J."/>
            <person name="Shin Y."/>
        </authorList>
    </citation>
    <scope>NUCLEOTIDE SEQUENCE [LARGE SCALE GENOMIC DNA]</scope>
    <source>
        <strain evidence="2">KCTC 15426</strain>
    </source>
</reference>
<protein>
    <recommendedName>
        <fullName evidence="3">Tetratricopeptide repeat protein</fullName>
    </recommendedName>
</protein>
<dbReference type="Gene3D" id="1.25.40.10">
    <property type="entry name" value="Tetratricopeptide repeat domain"/>
    <property type="match status" value="1"/>
</dbReference>
<evidence type="ECO:0008006" key="3">
    <source>
        <dbReference type="Google" id="ProtNLM"/>
    </source>
</evidence>